<dbReference type="EMBL" id="CP024443">
    <property type="protein sequence ID" value="ATR78193.1"/>
    <property type="molecule type" value="Genomic_DNA"/>
</dbReference>
<dbReference type="InterPro" id="IPR031596">
    <property type="entry name" value="MaAIMP_sms"/>
</dbReference>
<dbReference type="EMBL" id="LZMT01000058">
    <property type="protein sequence ID" value="OBX60735.1"/>
    <property type="molecule type" value="Genomic_DNA"/>
</dbReference>
<sequence length="44" mass="4977">MNGSAMILMVFAMAFIWGGLIWSSLHLLKNPDLPLETIPEEHHD</sequence>
<feature type="transmembrane region" description="Helical" evidence="1">
    <location>
        <begin position="6"/>
        <end position="28"/>
    </location>
</feature>
<reference evidence="5 9" key="6">
    <citation type="submission" date="2018-06" db="EMBL/GenBank/DDBJ databases">
        <authorList>
            <consortium name="Pathogen Informatics"/>
            <person name="Doyle S."/>
        </authorList>
    </citation>
    <scope>NUCLEOTIDE SEQUENCE [LARGE SCALE GENOMIC DNA]</scope>
    <source>
        <strain evidence="5 9">NCTC10465</strain>
    </source>
</reference>
<evidence type="ECO:0000313" key="7">
    <source>
        <dbReference type="Proteomes" id="UP000229340"/>
    </source>
</evidence>
<evidence type="ECO:0000256" key="1">
    <source>
        <dbReference type="SAM" id="Phobius"/>
    </source>
</evidence>
<dbReference type="NCBIfam" id="NF033493">
    <property type="entry name" value="MetS_like_NSS"/>
    <property type="match status" value="1"/>
</dbReference>
<dbReference type="Proteomes" id="UP000229340">
    <property type="component" value="Chromosome"/>
</dbReference>
<evidence type="ECO:0000313" key="5">
    <source>
        <dbReference type="EMBL" id="STY98002.1"/>
    </source>
</evidence>
<reference evidence="7" key="2">
    <citation type="submission" date="2017-11" db="EMBL/GenBank/DDBJ databases">
        <title>Complete genome sequence of Moraxella osloensis NP7 isolated from human skin.</title>
        <authorList>
            <person name="Lee K."/>
            <person name="Lim J.Y."/>
            <person name="Hwang I."/>
        </authorList>
    </citation>
    <scope>NUCLEOTIDE SEQUENCE [LARGE SCALE GENOMIC DNA]</scope>
    <source>
        <strain evidence="7">NP7</strain>
    </source>
</reference>
<evidence type="ECO:0000313" key="3">
    <source>
        <dbReference type="EMBL" id="OBX60735.1"/>
    </source>
</evidence>
<protein>
    <submittedName>
        <fullName evidence="3 4">Methionine/alanine importer small subunit</fullName>
    </submittedName>
</protein>
<evidence type="ECO:0000313" key="4">
    <source>
        <dbReference type="EMBL" id="PKZ67878.1"/>
    </source>
</evidence>
<keyword evidence="9" id="KW-1185">Reference proteome</keyword>
<dbReference type="Proteomes" id="UP000234914">
    <property type="component" value="Unassembled WGS sequence"/>
</dbReference>
<dbReference type="Pfam" id="PF16951">
    <property type="entry name" value="MaAIMP_sms"/>
    <property type="match status" value="1"/>
</dbReference>
<reference evidence="2" key="4">
    <citation type="journal article" date="2018" name="Genome Announc.">
        <title>Complete Genome Sequences of Three Moraxella osloensis Strains Isolated from Human Skin.</title>
        <authorList>
            <person name="Lim J.Y."/>
            <person name="Hwang I."/>
            <person name="Ganzorig M."/>
            <person name="Huang S.L."/>
            <person name="Cho G.S."/>
            <person name="Franz C.M.A.P."/>
            <person name="Lee K."/>
        </authorList>
    </citation>
    <scope>NUCLEOTIDE SEQUENCE</scope>
    <source>
        <strain evidence="2">NP7</strain>
    </source>
</reference>
<keyword evidence="1" id="KW-0812">Transmembrane</keyword>
<name>A0A1B8PXP6_FAUOS</name>
<evidence type="ECO:0000313" key="9">
    <source>
        <dbReference type="Proteomes" id="UP000255230"/>
    </source>
</evidence>
<gene>
    <name evidence="3" type="ORF">A9299_05970</name>
    <name evidence="4" type="ORF">CYJ96_11490</name>
    <name evidence="5" type="ORF">NCTC10465_01803</name>
    <name evidence="2" type="ORF">NP7_02255</name>
</gene>
<keyword evidence="1" id="KW-1133">Transmembrane helix</keyword>
<organism evidence="4 8">
    <name type="scientific">Faucicola osloensis</name>
    <name type="common">Moraxella osloensis</name>
    <dbReference type="NCBI Taxonomy" id="34062"/>
    <lineage>
        <taxon>Bacteria</taxon>
        <taxon>Pseudomonadati</taxon>
        <taxon>Pseudomonadota</taxon>
        <taxon>Gammaproteobacteria</taxon>
        <taxon>Moraxellales</taxon>
        <taxon>Moraxellaceae</taxon>
        <taxon>Faucicola</taxon>
    </lineage>
</organism>
<accession>A0A1B8PXP6</accession>
<dbReference type="EMBL" id="UGPY01000001">
    <property type="protein sequence ID" value="STY98002.1"/>
    <property type="molecule type" value="Genomic_DNA"/>
</dbReference>
<dbReference type="EMBL" id="PKJS01000019">
    <property type="protein sequence ID" value="PKZ67878.1"/>
    <property type="molecule type" value="Genomic_DNA"/>
</dbReference>
<dbReference type="Proteomes" id="UP000255230">
    <property type="component" value="Unassembled WGS sequence"/>
</dbReference>
<evidence type="ECO:0000313" key="6">
    <source>
        <dbReference type="Proteomes" id="UP000092509"/>
    </source>
</evidence>
<dbReference type="AlphaFoldDB" id="A0A1B8PXP6"/>
<evidence type="ECO:0000313" key="2">
    <source>
        <dbReference type="EMBL" id="ATR78193.1"/>
    </source>
</evidence>
<reference evidence="2" key="5">
    <citation type="journal article" date="2018" name="Misainmurhag Hoiji">
        <title>Complete genome sequence of multidrug-resistant Moraxella osloensis NP7 with multiple plasmids isolated from human skin.</title>
        <authorList>
            <person name="Ganzorig M."/>
            <person name="Lim J.Y."/>
            <person name="Hwang I."/>
            <person name="Lee K."/>
        </authorList>
    </citation>
    <scope>NUCLEOTIDE SEQUENCE</scope>
    <source>
        <strain evidence="2">NP7</strain>
    </source>
</reference>
<dbReference type="RefSeq" id="WP_065252111.1">
    <property type="nucleotide sequence ID" value="NZ_CBCRZU010000031.1"/>
</dbReference>
<evidence type="ECO:0000313" key="8">
    <source>
        <dbReference type="Proteomes" id="UP000234914"/>
    </source>
</evidence>
<reference evidence="4 8" key="3">
    <citation type="submission" date="2017-12" db="EMBL/GenBank/DDBJ databases">
        <title>Phylogenetic diversity of female urinary microbiome.</title>
        <authorList>
            <person name="Thomas-White K."/>
            <person name="Wolfe A.J."/>
        </authorList>
    </citation>
    <scope>NUCLEOTIDE SEQUENCE [LARGE SCALE GENOMIC DNA]</scope>
    <source>
        <strain evidence="4 8">UMB0416</strain>
    </source>
</reference>
<proteinExistence type="predicted"/>
<dbReference type="GeneID" id="35777573"/>
<reference evidence="3 6" key="1">
    <citation type="submission" date="2016-06" db="EMBL/GenBank/DDBJ databases">
        <title>Draft genome of Moraxella osloensis CCUG 67237.</title>
        <authorList>
            <person name="Salva-Serra F."/>
            <person name="Engstrom-Jakobsson H."/>
            <person name="Thorell K."/>
            <person name="Gonzales-Siles L."/>
            <person name="Karlsson R."/>
            <person name="Boulund F."/>
            <person name="Engstrand L."/>
            <person name="Kristiansson E."/>
            <person name="Moore E."/>
        </authorList>
    </citation>
    <scope>NUCLEOTIDE SEQUENCE [LARGE SCALE GENOMIC DNA]</scope>
    <source>
        <strain evidence="3 6">CCUG 67237</strain>
    </source>
</reference>
<keyword evidence="1" id="KW-0472">Membrane</keyword>